<dbReference type="Proteomes" id="UP000545490">
    <property type="component" value="Unassembled WGS sequence"/>
</dbReference>
<evidence type="ECO:0000313" key="1">
    <source>
        <dbReference type="EMBL" id="MBB3913251.1"/>
    </source>
</evidence>
<proteinExistence type="predicted"/>
<organism evidence="1 2">
    <name type="scientific">Rhizobium fabae</name>
    <dbReference type="NCBI Taxonomy" id="573179"/>
    <lineage>
        <taxon>Bacteria</taxon>
        <taxon>Pseudomonadati</taxon>
        <taxon>Pseudomonadota</taxon>
        <taxon>Alphaproteobacteria</taxon>
        <taxon>Hyphomicrobiales</taxon>
        <taxon>Rhizobiaceae</taxon>
        <taxon>Rhizobium/Agrobacterium group</taxon>
        <taxon>Rhizobium</taxon>
    </lineage>
</organism>
<protein>
    <submittedName>
        <fullName evidence="1">Uncharacterized protein</fullName>
    </submittedName>
</protein>
<gene>
    <name evidence="1" type="ORF">GGQ65_000506</name>
</gene>
<evidence type="ECO:0000313" key="2">
    <source>
        <dbReference type="Proteomes" id="UP000545490"/>
    </source>
</evidence>
<dbReference type="EMBL" id="JACIDG010000001">
    <property type="protein sequence ID" value="MBB3913251.1"/>
    <property type="molecule type" value="Genomic_DNA"/>
</dbReference>
<dbReference type="RefSeq" id="WP_126823407.1">
    <property type="nucleotide sequence ID" value="NZ_JACIDG010000001.1"/>
</dbReference>
<sequence length="76" mass="8175">MNFAYPRIPRFSRKKAVHAAVAGSMPGTSDIKGTGVSVTDAAVDIPCPPALPQFEIQGIFGWVAQYYRLSHVVIAT</sequence>
<name>A0A7W6FHB5_9HYPH</name>
<accession>A0A7W6FHB5</accession>
<dbReference type="AlphaFoldDB" id="A0A7W6FHB5"/>
<comment type="caution">
    <text evidence="1">The sequence shown here is derived from an EMBL/GenBank/DDBJ whole genome shotgun (WGS) entry which is preliminary data.</text>
</comment>
<reference evidence="1 2" key="1">
    <citation type="submission" date="2020-08" db="EMBL/GenBank/DDBJ databases">
        <title>Genomic Encyclopedia of Type Strains, Phase IV (KMG-IV): sequencing the most valuable type-strain genomes for metagenomic binning, comparative biology and taxonomic classification.</title>
        <authorList>
            <person name="Goeker M."/>
        </authorList>
    </citation>
    <scope>NUCLEOTIDE SEQUENCE [LARGE SCALE GENOMIC DNA]</scope>
    <source>
        <strain evidence="1 2">DSM 19331</strain>
    </source>
</reference>